<keyword evidence="5" id="KW-1185">Reference proteome</keyword>
<dbReference type="RefSeq" id="WP_055661583.1">
    <property type="nucleotide sequence ID" value="NZ_CXST01000009.1"/>
</dbReference>
<feature type="domain" description="DUF5710" evidence="3">
    <location>
        <begin position="9"/>
        <end position="52"/>
    </location>
</feature>
<dbReference type="InterPro" id="IPR043764">
    <property type="entry name" value="DUF5710"/>
</dbReference>
<dbReference type="EMBL" id="CXST01000009">
    <property type="protein sequence ID" value="CTQ47563.1"/>
    <property type="molecule type" value="Genomic_DNA"/>
</dbReference>
<evidence type="ECO:0000313" key="4">
    <source>
        <dbReference type="EMBL" id="CTQ47563.1"/>
    </source>
</evidence>
<dbReference type="EC" id="2.7.7.-" evidence="4"/>
<dbReference type="AlphaFoldDB" id="A0A0M6YDH5"/>
<gene>
    <name evidence="4" type="primary">traC_1</name>
    <name evidence="4" type="ORF">LAL4801_06025</name>
</gene>
<dbReference type="Pfam" id="PF18974">
    <property type="entry name" value="DUF5710"/>
    <property type="match status" value="1"/>
</dbReference>
<evidence type="ECO:0000259" key="3">
    <source>
        <dbReference type="Pfam" id="PF18974"/>
    </source>
</evidence>
<keyword evidence="4" id="KW-0808">Transferase</keyword>
<dbReference type="InterPro" id="IPR034154">
    <property type="entry name" value="TOPRIM_DnaG/twinkle"/>
</dbReference>
<feature type="region of interest" description="Disordered" evidence="1">
    <location>
        <begin position="384"/>
        <end position="403"/>
    </location>
</feature>
<reference evidence="5" key="1">
    <citation type="submission" date="2015-07" db="EMBL/GenBank/DDBJ databases">
        <authorList>
            <person name="Rodrigo-Torres Lidia"/>
            <person name="Arahal R.David."/>
        </authorList>
    </citation>
    <scope>NUCLEOTIDE SEQUENCE [LARGE SCALE GENOMIC DNA]</scope>
    <source>
        <strain evidence="5">CECT 4801</strain>
    </source>
</reference>
<keyword evidence="4" id="KW-0548">Nucleotidyltransferase</keyword>
<accession>A0A0M6YDH5</accession>
<organism evidence="4 5">
    <name type="scientific">Roseibium aggregatum</name>
    <dbReference type="NCBI Taxonomy" id="187304"/>
    <lineage>
        <taxon>Bacteria</taxon>
        <taxon>Pseudomonadati</taxon>
        <taxon>Pseudomonadota</taxon>
        <taxon>Alphaproteobacteria</taxon>
        <taxon>Hyphomicrobiales</taxon>
        <taxon>Stappiaceae</taxon>
        <taxon>Roseibium</taxon>
    </lineage>
</organism>
<protein>
    <submittedName>
        <fullName evidence="4">DNA primase TraC</fullName>
        <ecNumber evidence="4">2.7.7.-</ecNumber>
    </submittedName>
</protein>
<dbReference type="Pfam" id="PF13362">
    <property type="entry name" value="Toprim_3"/>
    <property type="match status" value="1"/>
</dbReference>
<evidence type="ECO:0000313" key="5">
    <source>
        <dbReference type="Proteomes" id="UP000048926"/>
    </source>
</evidence>
<dbReference type="Proteomes" id="UP000048926">
    <property type="component" value="Unassembled WGS sequence"/>
</dbReference>
<name>A0A0M6YDH5_9HYPH</name>
<sequence length="403" mass="44999">MADKQPIQKTYLAVPYEQRTVADEAGAIWDKKAKAWFTKGTEVPEALKQFLPENQKEHPREDPRTAFGKFLRDNGAELQGLPDMDGEWHRIALVGDGKETNASYRGFLDGVPNGQFKNFKGDDVPLQWISKGDGLTQQEKQRLVAEAAQNRENRERVRATEQEATAKRAFGIWTNLKSWATPENCPYLARKNVRGYGVKVADDGRMVVPLRDENGRIWSLQFVGDEKIYLKHGRKEGLFHTIDPSKDLENGRDKGDKQTIIIGEGYATGADVHKATNLPTAVAFDGDNLVATAKAVREKFPRANLLIAADDDHHLPNRNPPLPNKGLKCAQRAAEAVGGKVLAPSFTPAEKERGATDWNDLKQIRGEKGLLTALRDSFVQMQREHARSLGKDKGLGRELEMSR</sequence>
<dbReference type="GO" id="GO:0016779">
    <property type="term" value="F:nucleotidyltransferase activity"/>
    <property type="evidence" value="ECO:0007669"/>
    <property type="project" value="UniProtKB-KW"/>
</dbReference>
<dbReference type="CDD" id="cd01029">
    <property type="entry name" value="TOPRIM_primases"/>
    <property type="match status" value="1"/>
</dbReference>
<dbReference type="InterPro" id="IPR006171">
    <property type="entry name" value="TOPRIM_dom"/>
</dbReference>
<evidence type="ECO:0000259" key="2">
    <source>
        <dbReference type="Pfam" id="PF13362"/>
    </source>
</evidence>
<evidence type="ECO:0000256" key="1">
    <source>
        <dbReference type="SAM" id="MobiDB-lite"/>
    </source>
</evidence>
<proteinExistence type="predicted"/>
<dbReference type="OrthoDB" id="123525at2"/>
<feature type="domain" description="Toprim" evidence="2">
    <location>
        <begin position="260"/>
        <end position="367"/>
    </location>
</feature>